<accession>A0A1N7JWT9</accession>
<keyword evidence="2" id="KW-1185">Reference proteome</keyword>
<proteinExistence type="predicted"/>
<dbReference type="Proteomes" id="UP000186026">
    <property type="component" value="Unassembled WGS sequence"/>
</dbReference>
<evidence type="ECO:0000313" key="1">
    <source>
        <dbReference type="EMBL" id="SIS53741.1"/>
    </source>
</evidence>
<protein>
    <submittedName>
        <fullName evidence="1">Uncharacterized protein</fullName>
    </submittedName>
</protein>
<dbReference type="AlphaFoldDB" id="A0A1N7JWT9"/>
<reference evidence="2" key="1">
    <citation type="submission" date="2017-01" db="EMBL/GenBank/DDBJ databases">
        <authorList>
            <person name="Varghese N."/>
            <person name="Submissions S."/>
        </authorList>
    </citation>
    <scope>NUCLEOTIDE SEQUENCE [LARGE SCALE GENOMIC DNA]</scope>
    <source>
        <strain evidence="2">DSM 46698</strain>
    </source>
</reference>
<dbReference type="EMBL" id="FTOP01000001">
    <property type="protein sequence ID" value="SIS53741.1"/>
    <property type="molecule type" value="Genomic_DNA"/>
</dbReference>
<name>A0A1N7JWT9_9BACT</name>
<gene>
    <name evidence="1" type="ORF">SAMN05421761_101297</name>
</gene>
<organism evidence="1 2">
    <name type="scientific">Belliella pelovolcani</name>
    <dbReference type="NCBI Taxonomy" id="529505"/>
    <lineage>
        <taxon>Bacteria</taxon>
        <taxon>Pseudomonadati</taxon>
        <taxon>Bacteroidota</taxon>
        <taxon>Cytophagia</taxon>
        <taxon>Cytophagales</taxon>
        <taxon>Cyclobacteriaceae</taxon>
        <taxon>Belliella</taxon>
    </lineage>
</organism>
<sequence>MEYSPYFHCSNRKNLSKMNHDIIAQTLRTYFLEKGKTIKLIQRYLRMKYHLIMDEKLLEKRLQNLSVN</sequence>
<evidence type="ECO:0000313" key="2">
    <source>
        <dbReference type="Proteomes" id="UP000186026"/>
    </source>
</evidence>
<dbReference type="STRING" id="529505.SAMN05421761_101297"/>